<dbReference type="EMBL" id="MU002214">
    <property type="protein sequence ID" value="KAF2788450.1"/>
    <property type="molecule type" value="Genomic_DNA"/>
</dbReference>
<evidence type="ECO:0000313" key="3">
    <source>
        <dbReference type="EMBL" id="KAF2788450.1"/>
    </source>
</evidence>
<proteinExistence type="predicted"/>
<reference evidence="3" key="1">
    <citation type="journal article" date="2020" name="Stud. Mycol.">
        <title>101 Dothideomycetes genomes: a test case for predicting lifestyles and emergence of pathogens.</title>
        <authorList>
            <person name="Haridas S."/>
            <person name="Albert R."/>
            <person name="Binder M."/>
            <person name="Bloem J."/>
            <person name="Labutti K."/>
            <person name="Salamov A."/>
            <person name="Andreopoulos B."/>
            <person name="Baker S."/>
            <person name="Barry K."/>
            <person name="Bills G."/>
            <person name="Bluhm B."/>
            <person name="Cannon C."/>
            <person name="Castanera R."/>
            <person name="Culley D."/>
            <person name="Daum C."/>
            <person name="Ezra D."/>
            <person name="Gonzalez J."/>
            <person name="Henrissat B."/>
            <person name="Kuo A."/>
            <person name="Liang C."/>
            <person name="Lipzen A."/>
            <person name="Lutzoni F."/>
            <person name="Magnuson J."/>
            <person name="Mondo S."/>
            <person name="Nolan M."/>
            <person name="Ohm R."/>
            <person name="Pangilinan J."/>
            <person name="Park H.-J."/>
            <person name="Ramirez L."/>
            <person name="Alfaro M."/>
            <person name="Sun H."/>
            <person name="Tritt A."/>
            <person name="Yoshinaga Y."/>
            <person name="Zwiers L.-H."/>
            <person name="Turgeon B."/>
            <person name="Goodwin S."/>
            <person name="Spatafora J."/>
            <person name="Crous P."/>
            <person name="Grigoriev I."/>
        </authorList>
    </citation>
    <scope>NUCLEOTIDE SEQUENCE</scope>
    <source>
        <strain evidence="3">CBS 109.77</strain>
    </source>
</reference>
<dbReference type="PANTHER" id="PTHR35186">
    <property type="entry name" value="ANK_REP_REGION DOMAIN-CONTAINING PROTEIN"/>
    <property type="match status" value="1"/>
</dbReference>
<dbReference type="InterPro" id="IPR056002">
    <property type="entry name" value="DUF7580"/>
</dbReference>
<sequence length="600" mass="68478">MAEVAGLILGGFPLIISALESYRECFAPLQEWWEFEREFSNFIEDLGTQQIRFENNLEKLLAPFVTSDAQMNELLNEGSPESWQDVRLQTEIRGRLGKSYEWYCAVCRKMEATLDDLERRLGMREGQVDYIADTQWQHQLRRLRISFSRKKFKHVKLLEKYNNDLREMLSSGDELASMRKRRRIGPTVVLLRSLQQHLQNLYSGLLSRRKCNDPTQHDTKILLKTLNMQDDHGNVRLHVFLDACSVRKPIEVRIADNFPTSKPSNLPRSSHRLSDLNHQVHGRAAASFSNSLTARFRKKMHDMRVSGISTMKSSKGKESTQNGIPALMPTKIARFVVPTVTESDKISGQESLTHVEEIKNICSEMLVWDSMTGCLGFIPSLKARLLFYPDYSCAAIRDQCTVVTLEDILPSSETSPPGQIEMLQKQRFVLANILASSVLQLQSTYWMSSGLQKRDIKFFVPSSSHEPVFSHPYISGPNGSTTIGADIPAMSTAECKKTLFALGVLLLELTFNQQIESLRMRKKFMGPDGAPNEYTDFCTAKKWQERVSDTYGEGLSEAIRCCIDFSFGVKEQNWNNEEFVETYVANVLNPLREVLRPFKI</sequence>
<dbReference type="AlphaFoldDB" id="A0A6A6WW59"/>
<feature type="domain" description="DUF7580" evidence="2">
    <location>
        <begin position="397"/>
        <end position="593"/>
    </location>
</feature>
<feature type="signal peptide" evidence="1">
    <location>
        <begin position="1"/>
        <end position="18"/>
    </location>
</feature>
<accession>A0A6A6WW59</accession>
<dbReference type="PANTHER" id="PTHR35186:SF4">
    <property type="entry name" value="PRION-INHIBITION AND PROPAGATION HELO DOMAIN-CONTAINING PROTEIN"/>
    <property type="match status" value="1"/>
</dbReference>
<evidence type="ECO:0000256" key="1">
    <source>
        <dbReference type="SAM" id="SignalP"/>
    </source>
</evidence>
<name>A0A6A6WW59_9PLEO</name>
<keyword evidence="1" id="KW-0732">Signal</keyword>
<protein>
    <recommendedName>
        <fullName evidence="2">DUF7580 domain-containing protein</fullName>
    </recommendedName>
</protein>
<feature type="chain" id="PRO_5025388908" description="DUF7580 domain-containing protein" evidence="1">
    <location>
        <begin position="19"/>
        <end position="600"/>
    </location>
</feature>
<dbReference type="Proteomes" id="UP000799757">
    <property type="component" value="Unassembled WGS sequence"/>
</dbReference>
<evidence type="ECO:0000313" key="4">
    <source>
        <dbReference type="Proteomes" id="UP000799757"/>
    </source>
</evidence>
<dbReference type="Pfam" id="PF24476">
    <property type="entry name" value="DUF7580"/>
    <property type="match status" value="1"/>
</dbReference>
<keyword evidence="4" id="KW-1185">Reference proteome</keyword>
<gene>
    <name evidence="3" type="ORF">K505DRAFT_314859</name>
</gene>
<organism evidence="3 4">
    <name type="scientific">Melanomma pulvis-pyrius CBS 109.77</name>
    <dbReference type="NCBI Taxonomy" id="1314802"/>
    <lineage>
        <taxon>Eukaryota</taxon>
        <taxon>Fungi</taxon>
        <taxon>Dikarya</taxon>
        <taxon>Ascomycota</taxon>
        <taxon>Pezizomycotina</taxon>
        <taxon>Dothideomycetes</taxon>
        <taxon>Pleosporomycetidae</taxon>
        <taxon>Pleosporales</taxon>
        <taxon>Melanommataceae</taxon>
        <taxon>Melanomma</taxon>
    </lineage>
</organism>
<evidence type="ECO:0000259" key="2">
    <source>
        <dbReference type="Pfam" id="PF24476"/>
    </source>
</evidence>
<dbReference type="OrthoDB" id="3565018at2759"/>